<comment type="subcellular location">
    <subcellularLocation>
        <location evidence="1">Cell membrane</location>
        <topology evidence="1">Multi-pass membrane protein</topology>
    </subcellularLocation>
</comment>
<dbReference type="Pfam" id="PF01943">
    <property type="entry name" value="Polysacc_synt"/>
    <property type="match status" value="1"/>
</dbReference>
<evidence type="ECO:0000256" key="5">
    <source>
        <dbReference type="ARBA" id="ARBA00023136"/>
    </source>
</evidence>
<feature type="transmembrane region" description="Helical" evidence="6">
    <location>
        <begin position="388"/>
        <end position="412"/>
    </location>
</feature>
<dbReference type="InterPro" id="IPR050833">
    <property type="entry name" value="Poly_Biosynth_Transport"/>
</dbReference>
<evidence type="ECO:0000256" key="3">
    <source>
        <dbReference type="ARBA" id="ARBA00022692"/>
    </source>
</evidence>
<feature type="transmembrane region" description="Helical" evidence="6">
    <location>
        <begin position="177"/>
        <end position="198"/>
    </location>
</feature>
<dbReference type="PANTHER" id="PTHR30250:SF26">
    <property type="entry name" value="PSMA PROTEIN"/>
    <property type="match status" value="1"/>
</dbReference>
<evidence type="ECO:0000256" key="2">
    <source>
        <dbReference type="ARBA" id="ARBA00022475"/>
    </source>
</evidence>
<evidence type="ECO:0000313" key="7">
    <source>
        <dbReference type="EMBL" id="QST75227.1"/>
    </source>
</evidence>
<name>A0ABD7EFD9_ESCAL</name>
<dbReference type="InterPro" id="IPR002797">
    <property type="entry name" value="Polysacc_synth"/>
</dbReference>
<feature type="transmembrane region" description="Helical" evidence="6">
    <location>
        <begin position="77"/>
        <end position="101"/>
    </location>
</feature>
<accession>A0ABD7EFD9</accession>
<protein>
    <submittedName>
        <fullName evidence="7">Flippase</fullName>
    </submittedName>
</protein>
<dbReference type="AlphaFoldDB" id="A0ABD7EFD9"/>
<keyword evidence="2" id="KW-1003">Cell membrane</keyword>
<sequence length="417" mass="46697">MNILKNSFWNIGGFIIPSLIAIPAMGIVARLLGVELFGLFTIFFTIFGFASILDAGLSRAVIREVSMHREDTHRLNVILSTSLVIILVISILGALLITLNATKIAWIFNVSAQHFTDVVRSLRIISISFPFLLFSQIYTGYLEGLENFKSINLQKTVTGSILAISPVAFIACDASLMSGVLGLTLARIISFAINHYYIRRYAKINFFFFDKTICKCLLSYGGWVSVSNIISPLILYCDRFILSNMLGAKNVAFYTAPSEIVNRISIFPNAISRVLFPLFSHSLNKGEATRQLRHGYLLVGSSAFLIILPFLMFPSFILDMWIGTEYGTNSVTILLILLFGMFVNSVAQVTFAEIQAKGYFKATAIIHIIELVPYFCFLYFAIKYYGVIGVAVASTFRVIVDMALLLIFRWFIQNEQK</sequence>
<reference evidence="7 8" key="1">
    <citation type="submission" date="2021-03" db="EMBL/GenBank/DDBJ databases">
        <title>Comparative genomics of Chinese and international isolates of Escherichia albertii: population structure and evolution of virulence and antimicrobial resistance.</title>
        <authorList>
            <person name="Wang H."/>
            <person name="Xiong Y."/>
            <person name="Luo L."/>
        </authorList>
    </citation>
    <scope>NUCLEOTIDE SEQUENCE [LARGE SCALE GENOMIC DNA]</scope>
    <source>
        <strain evidence="7 8">Sample 165</strain>
    </source>
</reference>
<feature type="transmembrane region" description="Helical" evidence="6">
    <location>
        <begin position="330"/>
        <end position="352"/>
    </location>
</feature>
<evidence type="ECO:0000313" key="8">
    <source>
        <dbReference type="Proteomes" id="UP000663211"/>
    </source>
</evidence>
<feature type="transmembrane region" description="Helical" evidence="6">
    <location>
        <begin position="364"/>
        <end position="382"/>
    </location>
</feature>
<dbReference type="PANTHER" id="PTHR30250">
    <property type="entry name" value="PST FAMILY PREDICTED COLANIC ACID TRANSPORTER"/>
    <property type="match status" value="1"/>
</dbReference>
<evidence type="ECO:0000256" key="6">
    <source>
        <dbReference type="SAM" id="Phobius"/>
    </source>
</evidence>
<feature type="transmembrane region" description="Helical" evidence="6">
    <location>
        <begin position="37"/>
        <end position="57"/>
    </location>
</feature>
<dbReference type="EMBL" id="CP070296">
    <property type="protein sequence ID" value="QST75227.1"/>
    <property type="molecule type" value="Genomic_DNA"/>
</dbReference>
<proteinExistence type="predicted"/>
<keyword evidence="4 6" id="KW-1133">Transmembrane helix</keyword>
<keyword evidence="3 6" id="KW-0812">Transmembrane</keyword>
<feature type="transmembrane region" description="Helical" evidence="6">
    <location>
        <begin position="7"/>
        <end position="31"/>
    </location>
</feature>
<evidence type="ECO:0000256" key="1">
    <source>
        <dbReference type="ARBA" id="ARBA00004651"/>
    </source>
</evidence>
<evidence type="ECO:0000256" key="4">
    <source>
        <dbReference type="ARBA" id="ARBA00022989"/>
    </source>
</evidence>
<keyword evidence="5 6" id="KW-0472">Membrane</keyword>
<dbReference type="GO" id="GO:0005886">
    <property type="term" value="C:plasma membrane"/>
    <property type="evidence" value="ECO:0007669"/>
    <property type="project" value="UniProtKB-SubCell"/>
</dbReference>
<dbReference type="CDD" id="cd13128">
    <property type="entry name" value="MATE_Wzx_like"/>
    <property type="match status" value="1"/>
</dbReference>
<gene>
    <name evidence="7" type="ORF">JRC44_09275</name>
</gene>
<feature type="transmembrane region" description="Helical" evidence="6">
    <location>
        <begin position="295"/>
        <end position="318"/>
    </location>
</feature>
<dbReference type="RefSeq" id="WP_208629713.1">
    <property type="nucleotide sequence ID" value="NZ_CP070296.1"/>
</dbReference>
<dbReference type="Proteomes" id="UP000663211">
    <property type="component" value="Chromosome"/>
</dbReference>
<organism evidence="7 8">
    <name type="scientific">Escherichia albertii</name>
    <dbReference type="NCBI Taxonomy" id="208962"/>
    <lineage>
        <taxon>Bacteria</taxon>
        <taxon>Pseudomonadati</taxon>
        <taxon>Pseudomonadota</taxon>
        <taxon>Gammaproteobacteria</taxon>
        <taxon>Enterobacterales</taxon>
        <taxon>Enterobacteriaceae</taxon>
        <taxon>Escherichia</taxon>
    </lineage>
</organism>